<keyword evidence="2" id="KW-0963">Cytoplasm</keyword>
<comment type="caution">
    <text evidence="4">The sequence shown here is derived from an EMBL/GenBank/DDBJ whole genome shotgun (WGS) entry which is preliminary data.</text>
</comment>
<comment type="similarity">
    <text evidence="2">Belongs to the YbaB/EbfC family.</text>
</comment>
<dbReference type="RefSeq" id="WP_102842899.1">
    <property type="nucleotide sequence ID" value="NZ_PDZR01000004.1"/>
</dbReference>
<evidence type="ECO:0000313" key="5">
    <source>
        <dbReference type="Proteomes" id="UP000236286"/>
    </source>
</evidence>
<name>A0A2J7TJJ7_METSI</name>
<reference evidence="4 5" key="1">
    <citation type="submission" date="2017-10" db="EMBL/GenBank/DDBJ databases">
        <title>Genome announcement of Methylocella silvestris TVC from permafrost.</title>
        <authorList>
            <person name="Wang J."/>
            <person name="Geng K."/>
            <person name="Ul-Haque F."/>
            <person name="Crombie A.T."/>
            <person name="Street L.E."/>
            <person name="Wookey P.A."/>
            <person name="Murrell J.C."/>
            <person name="Pratscher J."/>
        </authorList>
    </citation>
    <scope>NUCLEOTIDE SEQUENCE [LARGE SCALE GENOMIC DNA]</scope>
    <source>
        <strain evidence="4 5">TVC</strain>
    </source>
</reference>
<dbReference type="GO" id="GO:0043590">
    <property type="term" value="C:bacterial nucleoid"/>
    <property type="evidence" value="ECO:0007669"/>
    <property type="project" value="UniProtKB-UniRule"/>
</dbReference>
<dbReference type="InterPro" id="IPR004401">
    <property type="entry name" value="YbaB/EbfC"/>
</dbReference>
<proteinExistence type="inferred from homology"/>
<evidence type="ECO:0000256" key="1">
    <source>
        <dbReference type="ARBA" id="ARBA00023125"/>
    </source>
</evidence>
<comment type="function">
    <text evidence="2">Binds to DNA and alters its conformation. May be involved in regulation of gene expression, nucleoid organization and DNA protection.</text>
</comment>
<organism evidence="4 5">
    <name type="scientific">Methylocella silvestris</name>
    <dbReference type="NCBI Taxonomy" id="199596"/>
    <lineage>
        <taxon>Bacteria</taxon>
        <taxon>Pseudomonadati</taxon>
        <taxon>Pseudomonadota</taxon>
        <taxon>Alphaproteobacteria</taxon>
        <taxon>Hyphomicrobiales</taxon>
        <taxon>Beijerinckiaceae</taxon>
        <taxon>Methylocella</taxon>
    </lineage>
</organism>
<evidence type="ECO:0000256" key="2">
    <source>
        <dbReference type="HAMAP-Rule" id="MF_00274"/>
    </source>
</evidence>
<dbReference type="AlphaFoldDB" id="A0A2J7TJJ7"/>
<sequence>MRDMLGLMKQAQAMQEKIQQMQAEIERLEVEGQSGGGMVRVTLSAKGQLRNLAIDDQLMKADEKQILEDLIITAHEDARKKAERLMEEKMQGVTAGLALPPGMKLPF</sequence>
<protein>
    <recommendedName>
        <fullName evidence="2">Nucleoid-associated protein CR492_06440</fullName>
    </recommendedName>
</protein>
<evidence type="ECO:0000313" key="4">
    <source>
        <dbReference type="EMBL" id="PNG26935.1"/>
    </source>
</evidence>
<dbReference type="InterPro" id="IPR036894">
    <property type="entry name" value="YbaB-like_sf"/>
</dbReference>
<comment type="subcellular location">
    <subcellularLocation>
        <location evidence="2">Cytoplasm</location>
        <location evidence="2">Nucleoid</location>
    </subcellularLocation>
</comment>
<comment type="subunit">
    <text evidence="2">Homodimer.</text>
</comment>
<accession>A0A2J7TJJ7</accession>
<dbReference type="GO" id="GO:0003677">
    <property type="term" value="F:DNA binding"/>
    <property type="evidence" value="ECO:0007669"/>
    <property type="project" value="UniProtKB-UniRule"/>
</dbReference>
<feature type="coiled-coil region" evidence="3">
    <location>
        <begin position="4"/>
        <end position="31"/>
    </location>
</feature>
<dbReference type="OrthoDB" id="9803080at2"/>
<dbReference type="SUPFAM" id="SSF82607">
    <property type="entry name" value="YbaB-like"/>
    <property type="match status" value="1"/>
</dbReference>
<dbReference type="PIRSF" id="PIRSF004555">
    <property type="entry name" value="UCP004555"/>
    <property type="match status" value="1"/>
</dbReference>
<dbReference type="Pfam" id="PF02575">
    <property type="entry name" value="YbaB_DNA_bd"/>
    <property type="match status" value="1"/>
</dbReference>
<dbReference type="EMBL" id="PDZR01000004">
    <property type="protein sequence ID" value="PNG26935.1"/>
    <property type="molecule type" value="Genomic_DNA"/>
</dbReference>
<dbReference type="GO" id="GO:0005829">
    <property type="term" value="C:cytosol"/>
    <property type="evidence" value="ECO:0007669"/>
    <property type="project" value="TreeGrafter"/>
</dbReference>
<dbReference type="Proteomes" id="UP000236286">
    <property type="component" value="Unassembled WGS sequence"/>
</dbReference>
<keyword evidence="1 2" id="KW-0238">DNA-binding</keyword>
<gene>
    <name evidence="4" type="ORF">CR492_06440</name>
</gene>
<dbReference type="HAMAP" id="MF_00274">
    <property type="entry name" value="DNA_YbaB_EbfC"/>
    <property type="match status" value="1"/>
</dbReference>
<evidence type="ECO:0000256" key="3">
    <source>
        <dbReference type="SAM" id="Coils"/>
    </source>
</evidence>
<dbReference type="NCBIfam" id="TIGR00103">
    <property type="entry name" value="DNA_YbaB_EbfC"/>
    <property type="match status" value="1"/>
</dbReference>
<keyword evidence="3" id="KW-0175">Coiled coil</keyword>
<dbReference type="PANTHER" id="PTHR33449:SF1">
    <property type="entry name" value="NUCLEOID-ASSOCIATED PROTEIN YBAB"/>
    <property type="match status" value="1"/>
</dbReference>
<dbReference type="Gene3D" id="3.30.1310.10">
    <property type="entry name" value="Nucleoid-associated protein YbaB-like domain"/>
    <property type="match status" value="1"/>
</dbReference>
<dbReference type="PANTHER" id="PTHR33449">
    <property type="entry name" value="NUCLEOID-ASSOCIATED PROTEIN YBAB"/>
    <property type="match status" value="1"/>
</dbReference>